<reference evidence="1" key="1">
    <citation type="submission" date="2014-03" db="EMBL/GenBank/DDBJ databases">
        <title>The sialotranscriptome of Amblyomma triste, Amblyomma parvum and Amblyomma cajennense ticks, uncovered by 454-based RNA-seq.</title>
        <authorList>
            <person name="Garcia G.R."/>
            <person name="Gardinassi L.G."/>
            <person name="Ribeiro J.M."/>
            <person name="Anatriello E."/>
            <person name="Ferreira B.R."/>
            <person name="Moreira H.N."/>
            <person name="Mafra C."/>
            <person name="Olegario M.M."/>
            <person name="Szabo P.J."/>
            <person name="Miranda-Santos I.K."/>
            <person name="Maruyama S.R."/>
        </authorList>
    </citation>
    <scope>NUCLEOTIDE SEQUENCE</scope>
    <source>
        <strain evidence="1">Mato Grasso do Sul</strain>
        <tissue evidence="1">Salivary glands</tissue>
    </source>
</reference>
<evidence type="ECO:0000313" key="1">
    <source>
        <dbReference type="EMBL" id="JAC27546.1"/>
    </source>
</evidence>
<name>A0A023G094_AMBTT</name>
<sequence length="95" mass="11056">MASLNINNLNAYMRLILFSFTHAAMGWRPMGFILRDDLCKSSIVDRNVLKGAYFSRQASGTYVTALLKQNLLHRYFMFTQHLSYHPFRACQCRCV</sequence>
<proteinExistence type="evidence at transcript level"/>
<dbReference type="AlphaFoldDB" id="A0A023G094"/>
<accession>A0A023G094</accession>
<dbReference type="EMBL" id="GBBM01007872">
    <property type="protein sequence ID" value="JAC27546.1"/>
    <property type="molecule type" value="mRNA"/>
</dbReference>
<protein>
    <submittedName>
        <fullName evidence="1">Putative secreted protein</fullName>
    </submittedName>
</protein>
<organism evidence="1">
    <name type="scientific">Amblyomma triste</name>
    <name type="common">Neotropical tick</name>
    <dbReference type="NCBI Taxonomy" id="251400"/>
    <lineage>
        <taxon>Eukaryota</taxon>
        <taxon>Metazoa</taxon>
        <taxon>Ecdysozoa</taxon>
        <taxon>Arthropoda</taxon>
        <taxon>Chelicerata</taxon>
        <taxon>Arachnida</taxon>
        <taxon>Acari</taxon>
        <taxon>Parasitiformes</taxon>
        <taxon>Ixodida</taxon>
        <taxon>Ixodoidea</taxon>
        <taxon>Ixodidae</taxon>
        <taxon>Amblyomminae</taxon>
        <taxon>Amblyomma</taxon>
    </lineage>
</organism>